<evidence type="ECO:0000256" key="4">
    <source>
        <dbReference type="ARBA" id="ARBA00022553"/>
    </source>
</evidence>
<dbReference type="Pfam" id="PF00512">
    <property type="entry name" value="HisKA"/>
    <property type="match status" value="1"/>
</dbReference>
<reference evidence="11" key="1">
    <citation type="submission" date="2017-04" db="EMBL/GenBank/DDBJ databases">
        <title>Finegoldia magna isolated from orthopedic joint implant-associated infections.</title>
        <authorList>
            <person name="Bjorklund S."/>
            <person name="Bruggemann H."/>
            <person name="Jensen A."/>
            <person name="Hellmark B."/>
            <person name="Soderquist B."/>
        </authorList>
    </citation>
    <scope>NUCLEOTIDE SEQUENCE [LARGE SCALE GENOMIC DNA]</scope>
    <source>
        <strain evidence="11">12T273</strain>
    </source>
</reference>
<dbReference type="CDD" id="cd00082">
    <property type="entry name" value="HisKA"/>
    <property type="match status" value="1"/>
</dbReference>
<evidence type="ECO:0000256" key="3">
    <source>
        <dbReference type="ARBA" id="ARBA00012438"/>
    </source>
</evidence>
<dbReference type="Gene3D" id="3.30.565.10">
    <property type="entry name" value="Histidine kinase-like ATPase, C-terminal domain"/>
    <property type="match status" value="1"/>
</dbReference>
<dbReference type="PRINTS" id="PR00344">
    <property type="entry name" value="BCTRLSENSOR"/>
</dbReference>
<keyword evidence="5" id="KW-0808">Transferase</keyword>
<organism evidence="10 11">
    <name type="scientific">Finegoldia magna</name>
    <name type="common">Peptostreptococcus magnus</name>
    <dbReference type="NCBI Taxonomy" id="1260"/>
    <lineage>
        <taxon>Bacteria</taxon>
        <taxon>Bacillati</taxon>
        <taxon>Bacillota</taxon>
        <taxon>Tissierellia</taxon>
        <taxon>Tissierellales</taxon>
        <taxon>Peptoniphilaceae</taxon>
        <taxon>Finegoldia</taxon>
    </lineage>
</organism>
<protein>
    <recommendedName>
        <fullName evidence="3">histidine kinase</fullName>
        <ecNumber evidence="3">2.7.13.3</ecNumber>
    </recommendedName>
</protein>
<gene>
    <name evidence="10" type="ORF">B9N55_01990</name>
</gene>
<dbReference type="GO" id="GO:0000155">
    <property type="term" value="F:phosphorelay sensor kinase activity"/>
    <property type="evidence" value="ECO:0007669"/>
    <property type="project" value="InterPro"/>
</dbReference>
<dbReference type="InterPro" id="IPR003594">
    <property type="entry name" value="HATPase_dom"/>
</dbReference>
<dbReference type="SUPFAM" id="SSF55874">
    <property type="entry name" value="ATPase domain of HSP90 chaperone/DNA topoisomerase II/histidine kinase"/>
    <property type="match status" value="1"/>
</dbReference>
<keyword evidence="8" id="KW-1133">Transmembrane helix</keyword>
<feature type="domain" description="Histidine kinase" evidence="9">
    <location>
        <begin position="254"/>
        <end position="473"/>
    </location>
</feature>
<comment type="caution">
    <text evidence="10">The sequence shown here is derived from an EMBL/GenBank/DDBJ whole genome shotgun (WGS) entry which is preliminary data.</text>
</comment>
<feature type="transmembrane region" description="Helical" evidence="8">
    <location>
        <begin position="12"/>
        <end position="30"/>
    </location>
</feature>
<dbReference type="EC" id="2.7.13.3" evidence="3"/>
<dbReference type="GO" id="GO:0004721">
    <property type="term" value="F:phosphoprotein phosphatase activity"/>
    <property type="evidence" value="ECO:0007669"/>
    <property type="project" value="TreeGrafter"/>
</dbReference>
<dbReference type="GO" id="GO:0016036">
    <property type="term" value="P:cellular response to phosphate starvation"/>
    <property type="evidence" value="ECO:0007669"/>
    <property type="project" value="TreeGrafter"/>
</dbReference>
<dbReference type="PANTHER" id="PTHR45453:SF1">
    <property type="entry name" value="PHOSPHATE REGULON SENSOR PROTEIN PHOR"/>
    <property type="match status" value="1"/>
</dbReference>
<proteinExistence type="predicted"/>
<dbReference type="InterPro" id="IPR050351">
    <property type="entry name" value="BphY/WalK/GraS-like"/>
</dbReference>
<evidence type="ECO:0000256" key="5">
    <source>
        <dbReference type="ARBA" id="ARBA00022679"/>
    </source>
</evidence>
<keyword evidence="7" id="KW-0902">Two-component regulatory system</keyword>
<dbReference type="PANTHER" id="PTHR45453">
    <property type="entry name" value="PHOSPHATE REGULON SENSOR PROTEIN PHOR"/>
    <property type="match status" value="1"/>
</dbReference>
<dbReference type="InterPro" id="IPR036890">
    <property type="entry name" value="HATPase_C_sf"/>
</dbReference>
<keyword evidence="4" id="KW-0597">Phosphoprotein</keyword>
<dbReference type="InterPro" id="IPR003661">
    <property type="entry name" value="HisK_dim/P_dom"/>
</dbReference>
<dbReference type="GO" id="GO:0005886">
    <property type="term" value="C:plasma membrane"/>
    <property type="evidence" value="ECO:0007669"/>
    <property type="project" value="TreeGrafter"/>
</dbReference>
<dbReference type="SMART" id="SM00388">
    <property type="entry name" value="HisKA"/>
    <property type="match status" value="1"/>
</dbReference>
<evidence type="ECO:0000313" key="11">
    <source>
        <dbReference type="Proteomes" id="UP000215546"/>
    </source>
</evidence>
<evidence type="ECO:0000313" key="10">
    <source>
        <dbReference type="EMBL" id="OXZ34328.1"/>
    </source>
</evidence>
<dbReference type="SUPFAM" id="SSF47384">
    <property type="entry name" value="Homodimeric domain of signal transducing histidine kinase"/>
    <property type="match status" value="1"/>
</dbReference>
<feature type="transmembrane region" description="Helical" evidence="8">
    <location>
        <begin position="155"/>
        <end position="178"/>
    </location>
</feature>
<dbReference type="EMBL" id="NDYE01000004">
    <property type="protein sequence ID" value="OXZ34328.1"/>
    <property type="molecule type" value="Genomic_DNA"/>
</dbReference>
<dbReference type="Gene3D" id="1.10.287.130">
    <property type="match status" value="1"/>
</dbReference>
<dbReference type="PROSITE" id="PS50109">
    <property type="entry name" value="HIS_KIN"/>
    <property type="match status" value="1"/>
</dbReference>
<evidence type="ECO:0000256" key="7">
    <source>
        <dbReference type="ARBA" id="ARBA00023012"/>
    </source>
</evidence>
<keyword evidence="8" id="KW-0812">Transmembrane</keyword>
<keyword evidence="8" id="KW-0472">Membrane</keyword>
<dbReference type="AlphaFoldDB" id="A0A233VPJ4"/>
<keyword evidence="6" id="KW-0418">Kinase</keyword>
<evidence type="ECO:0000256" key="1">
    <source>
        <dbReference type="ARBA" id="ARBA00000085"/>
    </source>
</evidence>
<evidence type="ECO:0000256" key="6">
    <source>
        <dbReference type="ARBA" id="ARBA00022777"/>
    </source>
</evidence>
<dbReference type="InterPro" id="IPR004358">
    <property type="entry name" value="Sig_transdc_His_kin-like_C"/>
</dbReference>
<sequence>MIKNKQITFKKFLFISIISIVLIVYVYNILTSSIMEVVGNKIFSNIAHQYSADYIFDEDLSENENKIKKLDGWILILNNDLSLSYISDDNAPKVYSFDDIVNLNKGKYKYKDRTYFASMKNIKKNGINKYGVVVIPTKYISNRVFVTPSMQDSGLIFLFFTLKVILFILGTFIIVLIFSKVLHRKLYNPLSELEMGFKKLKKEDYSFSLRKQEYNNISEFDFIQNEFNSTVKSLREFQKERLENEKRRIQLFIDIRHDLKTPITVIKGFSEALINGRIPIESSKKYLESIDKNASNIDTLLNELSEIIEYEDYSYSLNLEKIDFCEFTRNAIIDFLPIFEQNEMNVIINIPYEKLYVKIDQNIFSRVFKNLMKNMIDHNEKYITVYFSIENCFEKVKLIIGDSGNKINEKLAKNIFEPFVTNDTSRNTSNKNRGLGLSIAKKIVEKHNGKIFLNQNNTELYNKSFIIELNKLN</sequence>
<dbReference type="InterPro" id="IPR005467">
    <property type="entry name" value="His_kinase_dom"/>
</dbReference>
<dbReference type="InterPro" id="IPR036097">
    <property type="entry name" value="HisK_dim/P_sf"/>
</dbReference>
<dbReference type="SMART" id="SM00387">
    <property type="entry name" value="HATPase_c"/>
    <property type="match status" value="1"/>
</dbReference>
<dbReference type="Proteomes" id="UP000215546">
    <property type="component" value="Unassembled WGS sequence"/>
</dbReference>
<dbReference type="RefSeq" id="WP_094208078.1">
    <property type="nucleotide sequence ID" value="NZ_NDYE01000004.1"/>
</dbReference>
<dbReference type="Pfam" id="PF02518">
    <property type="entry name" value="HATPase_c"/>
    <property type="match status" value="1"/>
</dbReference>
<comment type="subcellular location">
    <subcellularLocation>
        <location evidence="2">Membrane</location>
    </subcellularLocation>
</comment>
<evidence type="ECO:0000256" key="8">
    <source>
        <dbReference type="SAM" id="Phobius"/>
    </source>
</evidence>
<evidence type="ECO:0000259" key="9">
    <source>
        <dbReference type="PROSITE" id="PS50109"/>
    </source>
</evidence>
<evidence type="ECO:0000256" key="2">
    <source>
        <dbReference type="ARBA" id="ARBA00004370"/>
    </source>
</evidence>
<comment type="catalytic activity">
    <reaction evidence="1">
        <text>ATP + protein L-histidine = ADP + protein N-phospho-L-histidine.</text>
        <dbReference type="EC" id="2.7.13.3"/>
    </reaction>
</comment>
<name>A0A233VPJ4_FINMA</name>
<accession>A0A233VPJ4</accession>